<evidence type="ECO:0000313" key="2">
    <source>
        <dbReference type="EMBL" id="MBO9200969.1"/>
    </source>
</evidence>
<evidence type="ECO:0008006" key="4">
    <source>
        <dbReference type="Google" id="ProtNLM"/>
    </source>
</evidence>
<feature type="chain" id="PRO_5046150644" description="Secreted protein" evidence="1">
    <location>
        <begin position="23"/>
        <end position="85"/>
    </location>
</feature>
<comment type="caution">
    <text evidence="2">The sequence shown here is derived from an EMBL/GenBank/DDBJ whole genome shotgun (WGS) entry which is preliminary data.</text>
</comment>
<dbReference type="Proteomes" id="UP000677244">
    <property type="component" value="Unassembled WGS sequence"/>
</dbReference>
<gene>
    <name evidence="2" type="ORF">J7I42_11885</name>
</gene>
<accession>A0ABS3YSS2</accession>
<evidence type="ECO:0000313" key="3">
    <source>
        <dbReference type="Proteomes" id="UP000677244"/>
    </source>
</evidence>
<evidence type="ECO:0000256" key="1">
    <source>
        <dbReference type="SAM" id="SignalP"/>
    </source>
</evidence>
<protein>
    <recommendedName>
        <fullName evidence="4">Secreted protein</fullName>
    </recommendedName>
</protein>
<reference evidence="2 3" key="1">
    <citation type="submission" date="2021-03" db="EMBL/GenBank/DDBJ databases">
        <title>Assistant Professor.</title>
        <authorList>
            <person name="Huq M.A."/>
        </authorList>
    </citation>
    <scope>NUCLEOTIDE SEQUENCE [LARGE SCALE GENOMIC DNA]</scope>
    <source>
        <strain evidence="2 3">MAH-29</strain>
    </source>
</reference>
<keyword evidence="1" id="KW-0732">Signal</keyword>
<proteinExistence type="predicted"/>
<organism evidence="2 3">
    <name type="scientific">Niastella soli</name>
    <dbReference type="NCBI Taxonomy" id="2821487"/>
    <lineage>
        <taxon>Bacteria</taxon>
        <taxon>Pseudomonadati</taxon>
        <taxon>Bacteroidota</taxon>
        <taxon>Chitinophagia</taxon>
        <taxon>Chitinophagales</taxon>
        <taxon>Chitinophagaceae</taxon>
        <taxon>Niastella</taxon>
    </lineage>
</organism>
<sequence length="85" mass="9263">MNKVKVAFIAFAIFAGVGGAFGTTCVQCENSPQYIWTGAGYMRVGLYGEDWDCFVAGGICTYWIPDPIGQPNVYAPCHEGSWFPL</sequence>
<keyword evidence="3" id="KW-1185">Reference proteome</keyword>
<dbReference type="RefSeq" id="WP_209139001.1">
    <property type="nucleotide sequence ID" value="NZ_JAGHKO010000001.1"/>
</dbReference>
<dbReference type="EMBL" id="JAGHKO010000001">
    <property type="protein sequence ID" value="MBO9200969.1"/>
    <property type="molecule type" value="Genomic_DNA"/>
</dbReference>
<feature type="signal peptide" evidence="1">
    <location>
        <begin position="1"/>
        <end position="22"/>
    </location>
</feature>
<name>A0ABS3YSS2_9BACT</name>